<dbReference type="Gene3D" id="3.40.50.1360">
    <property type="match status" value="1"/>
</dbReference>
<dbReference type="OrthoDB" id="308679at2"/>
<dbReference type="SMART" id="SM01134">
    <property type="entry name" value="DeoRC"/>
    <property type="match status" value="1"/>
</dbReference>
<dbReference type="GO" id="GO:0003700">
    <property type="term" value="F:DNA-binding transcription factor activity"/>
    <property type="evidence" value="ECO:0007669"/>
    <property type="project" value="InterPro"/>
</dbReference>
<dbReference type="InterPro" id="IPR036390">
    <property type="entry name" value="WH_DNA-bd_sf"/>
</dbReference>
<dbReference type="InterPro" id="IPR037171">
    <property type="entry name" value="NagB/RpiA_transferase-like"/>
</dbReference>
<dbReference type="Pfam" id="PF08220">
    <property type="entry name" value="HTH_DeoR"/>
    <property type="match status" value="1"/>
</dbReference>
<keyword evidence="6" id="KW-1185">Reference proteome</keyword>
<dbReference type="EMBL" id="FTMS01000005">
    <property type="protein sequence ID" value="SIQ21174.1"/>
    <property type="molecule type" value="Genomic_DNA"/>
</dbReference>
<dbReference type="InterPro" id="IPR050313">
    <property type="entry name" value="Carb_Metab_HTH_regulators"/>
</dbReference>
<evidence type="ECO:0000256" key="1">
    <source>
        <dbReference type="ARBA" id="ARBA00023015"/>
    </source>
</evidence>
<dbReference type="PANTHER" id="PTHR30363">
    <property type="entry name" value="HTH-TYPE TRANSCRIPTIONAL REGULATOR SRLR-RELATED"/>
    <property type="match status" value="1"/>
</dbReference>
<dbReference type="InterPro" id="IPR014036">
    <property type="entry name" value="DeoR-like_C"/>
</dbReference>
<evidence type="ECO:0000256" key="2">
    <source>
        <dbReference type="ARBA" id="ARBA00023163"/>
    </source>
</evidence>
<proteinExistence type="predicted"/>
<dbReference type="InterPro" id="IPR001034">
    <property type="entry name" value="DeoR_HTH"/>
</dbReference>
<evidence type="ECO:0000313" key="6">
    <source>
        <dbReference type="Proteomes" id="UP000186400"/>
    </source>
</evidence>
<dbReference type="InterPro" id="IPR036388">
    <property type="entry name" value="WH-like_DNA-bd_sf"/>
</dbReference>
<dbReference type="STRING" id="159291.SAMN05920897_10583"/>
<dbReference type="PROSITE" id="PS51000">
    <property type="entry name" value="HTH_DEOR_2"/>
    <property type="match status" value="1"/>
</dbReference>
<organism evidence="5 6">
    <name type="scientific">Alkalispirochaeta americana</name>
    <dbReference type="NCBI Taxonomy" id="159291"/>
    <lineage>
        <taxon>Bacteria</taxon>
        <taxon>Pseudomonadati</taxon>
        <taxon>Spirochaetota</taxon>
        <taxon>Spirochaetia</taxon>
        <taxon>Spirochaetales</taxon>
        <taxon>Spirochaetaceae</taxon>
        <taxon>Alkalispirochaeta</taxon>
    </lineage>
</organism>
<dbReference type="Pfam" id="PF00455">
    <property type="entry name" value="DeoRC"/>
    <property type="match status" value="1"/>
</dbReference>
<dbReference type="SUPFAM" id="SSF100950">
    <property type="entry name" value="NagB/RpiA/CoA transferase-like"/>
    <property type="match status" value="1"/>
</dbReference>
<dbReference type="SMART" id="SM00420">
    <property type="entry name" value="HTH_DEOR"/>
    <property type="match status" value="1"/>
</dbReference>
<evidence type="ECO:0000256" key="3">
    <source>
        <dbReference type="SAM" id="MobiDB-lite"/>
    </source>
</evidence>
<reference evidence="5 6" key="1">
    <citation type="submission" date="2017-01" db="EMBL/GenBank/DDBJ databases">
        <authorList>
            <person name="Mah S.A."/>
            <person name="Swanson W.J."/>
            <person name="Moy G.W."/>
            <person name="Vacquier V.D."/>
        </authorList>
    </citation>
    <scope>NUCLEOTIDE SEQUENCE [LARGE SCALE GENOMIC DNA]</scope>
    <source>
        <strain evidence="5 6">ASpG1</strain>
    </source>
</reference>
<keyword evidence="2" id="KW-0804">Transcription</keyword>
<accession>A0A1N6QX37</accession>
<dbReference type="PANTHER" id="PTHR30363:SF44">
    <property type="entry name" value="AGA OPERON TRANSCRIPTIONAL REPRESSOR-RELATED"/>
    <property type="match status" value="1"/>
</dbReference>
<feature type="domain" description="HTH deoR-type" evidence="4">
    <location>
        <begin position="5"/>
        <end position="60"/>
    </location>
</feature>
<evidence type="ECO:0000313" key="5">
    <source>
        <dbReference type="EMBL" id="SIQ21174.1"/>
    </source>
</evidence>
<sequence length="257" mass="27847">MIPQLNEKEQQILTLLVRDPNLGVTDLAEHLAVSAVTMRAYLKSLSEKGYLYRVRGGAVPTIHPEIIEREQSRQAEKHAIARVAAEMVQDGDTIMIEAGTTTAMIARFLLGKRDISVVTNNAFALGHCRGNPGLRVQVVGGEYRPATESIVGPVALEHIKRFRVRIAFVGTDGFSATHGLSTHLVEGAEVVKAMAAQADQVVVLADSSKFNKSGFVKVLPLEEVTTIIVDKDLSPEDARAIEETGPQVLRAGTESEE</sequence>
<keyword evidence="1" id="KW-0805">Transcription regulation</keyword>
<name>A0A1N6QX37_9SPIO</name>
<evidence type="ECO:0000259" key="4">
    <source>
        <dbReference type="PROSITE" id="PS51000"/>
    </source>
</evidence>
<dbReference type="Proteomes" id="UP000186400">
    <property type="component" value="Unassembled WGS sequence"/>
</dbReference>
<protein>
    <submittedName>
        <fullName evidence="5">Transcriptional regulator, DeoR family</fullName>
    </submittedName>
</protein>
<dbReference type="SUPFAM" id="SSF46785">
    <property type="entry name" value="Winged helix' DNA-binding domain"/>
    <property type="match status" value="1"/>
</dbReference>
<dbReference type="Gene3D" id="1.10.10.10">
    <property type="entry name" value="Winged helix-like DNA-binding domain superfamily/Winged helix DNA-binding domain"/>
    <property type="match status" value="1"/>
</dbReference>
<feature type="region of interest" description="Disordered" evidence="3">
    <location>
        <begin position="236"/>
        <end position="257"/>
    </location>
</feature>
<gene>
    <name evidence="5" type="ORF">SAMN05920897_10583</name>
</gene>
<dbReference type="AlphaFoldDB" id="A0A1N6QX37"/>
<dbReference type="RefSeq" id="WP_083943747.1">
    <property type="nucleotide sequence ID" value="NZ_FTMS01000005.1"/>
</dbReference>